<protein>
    <submittedName>
        <fullName evidence="2">Uncharacterized protein</fullName>
    </submittedName>
</protein>
<accession>A0A382N5E1</accession>
<dbReference type="EMBL" id="UINC01098069">
    <property type="protein sequence ID" value="SVC56296.1"/>
    <property type="molecule type" value="Genomic_DNA"/>
</dbReference>
<evidence type="ECO:0000313" key="2">
    <source>
        <dbReference type="EMBL" id="SVC56296.1"/>
    </source>
</evidence>
<gene>
    <name evidence="2" type="ORF">METZ01_LOCUS309150</name>
</gene>
<keyword evidence="1" id="KW-1133">Transmembrane helix</keyword>
<keyword evidence="1" id="KW-0472">Membrane</keyword>
<name>A0A382N5E1_9ZZZZ</name>
<evidence type="ECO:0000256" key="1">
    <source>
        <dbReference type="SAM" id="Phobius"/>
    </source>
</evidence>
<sequence length="33" mass="3925">MAHKINIKHKESGMVKTGFYGFSWTYLLFGWFV</sequence>
<proteinExistence type="predicted"/>
<organism evidence="2">
    <name type="scientific">marine metagenome</name>
    <dbReference type="NCBI Taxonomy" id="408172"/>
    <lineage>
        <taxon>unclassified sequences</taxon>
        <taxon>metagenomes</taxon>
        <taxon>ecological metagenomes</taxon>
    </lineage>
</organism>
<reference evidence="2" key="1">
    <citation type="submission" date="2018-05" db="EMBL/GenBank/DDBJ databases">
        <authorList>
            <person name="Lanie J.A."/>
            <person name="Ng W.-L."/>
            <person name="Kazmierczak K.M."/>
            <person name="Andrzejewski T.M."/>
            <person name="Davidsen T.M."/>
            <person name="Wayne K.J."/>
            <person name="Tettelin H."/>
            <person name="Glass J.I."/>
            <person name="Rusch D."/>
            <person name="Podicherti R."/>
            <person name="Tsui H.-C.T."/>
            <person name="Winkler M.E."/>
        </authorList>
    </citation>
    <scope>NUCLEOTIDE SEQUENCE</scope>
</reference>
<feature type="transmembrane region" description="Helical" evidence="1">
    <location>
        <begin position="12"/>
        <end position="32"/>
    </location>
</feature>
<dbReference type="AlphaFoldDB" id="A0A382N5E1"/>
<feature type="non-terminal residue" evidence="2">
    <location>
        <position position="33"/>
    </location>
</feature>
<keyword evidence="1" id="KW-0812">Transmembrane</keyword>